<protein>
    <submittedName>
        <fullName evidence="1">Uncharacterized protein</fullName>
    </submittedName>
</protein>
<reference evidence="2" key="1">
    <citation type="journal article" date="2017" name="Front. Plant Sci.">
        <title>Climate Clever Clovers: New Paradigm to Reduce the Environmental Footprint of Ruminants by Breeding Low Methanogenic Forages Utilizing Haplotype Variation.</title>
        <authorList>
            <person name="Kaur P."/>
            <person name="Appels R."/>
            <person name="Bayer P.E."/>
            <person name="Keeble-Gagnere G."/>
            <person name="Wang J."/>
            <person name="Hirakawa H."/>
            <person name="Shirasawa K."/>
            <person name="Vercoe P."/>
            <person name="Stefanova K."/>
            <person name="Durmic Z."/>
            <person name="Nichols P."/>
            <person name="Revell C."/>
            <person name="Isobe S.N."/>
            <person name="Edwards D."/>
            <person name="Erskine W."/>
        </authorList>
    </citation>
    <scope>NUCLEOTIDE SEQUENCE [LARGE SCALE GENOMIC DNA]</scope>
    <source>
        <strain evidence="2">cv. Daliak</strain>
    </source>
</reference>
<dbReference type="Proteomes" id="UP000242715">
    <property type="component" value="Unassembled WGS sequence"/>
</dbReference>
<organism evidence="1 2">
    <name type="scientific">Trifolium subterraneum</name>
    <name type="common">Subterranean clover</name>
    <dbReference type="NCBI Taxonomy" id="3900"/>
    <lineage>
        <taxon>Eukaryota</taxon>
        <taxon>Viridiplantae</taxon>
        <taxon>Streptophyta</taxon>
        <taxon>Embryophyta</taxon>
        <taxon>Tracheophyta</taxon>
        <taxon>Spermatophyta</taxon>
        <taxon>Magnoliopsida</taxon>
        <taxon>eudicotyledons</taxon>
        <taxon>Gunneridae</taxon>
        <taxon>Pentapetalae</taxon>
        <taxon>rosids</taxon>
        <taxon>fabids</taxon>
        <taxon>Fabales</taxon>
        <taxon>Fabaceae</taxon>
        <taxon>Papilionoideae</taxon>
        <taxon>50 kb inversion clade</taxon>
        <taxon>NPAAA clade</taxon>
        <taxon>Hologalegina</taxon>
        <taxon>IRL clade</taxon>
        <taxon>Trifolieae</taxon>
        <taxon>Trifolium</taxon>
    </lineage>
</organism>
<proteinExistence type="predicted"/>
<keyword evidence="2" id="KW-1185">Reference proteome</keyword>
<name>A0A2Z6P3E1_TRISU</name>
<evidence type="ECO:0000313" key="1">
    <source>
        <dbReference type="EMBL" id="GAU43660.1"/>
    </source>
</evidence>
<accession>A0A2Z6P3E1</accession>
<feature type="non-terminal residue" evidence="1">
    <location>
        <position position="1"/>
    </location>
</feature>
<evidence type="ECO:0000313" key="2">
    <source>
        <dbReference type="Proteomes" id="UP000242715"/>
    </source>
</evidence>
<gene>
    <name evidence="1" type="ORF">TSUD_302230</name>
</gene>
<sequence>KQKINSPSWTNAPIQFQGSSIYYNYNQHVPQYAFPLPVYRAIIMHMVDHNFHFVGFQHITNPIMALVDN</sequence>
<dbReference type="EMBL" id="DF973988">
    <property type="protein sequence ID" value="GAU43660.1"/>
    <property type="molecule type" value="Genomic_DNA"/>
</dbReference>
<dbReference type="AlphaFoldDB" id="A0A2Z6P3E1"/>